<keyword evidence="1" id="KW-0732">Signal</keyword>
<evidence type="ECO:0000313" key="3">
    <source>
        <dbReference type="Proteomes" id="UP000232163"/>
    </source>
</evidence>
<feature type="chain" id="PRO_5014640897" evidence="1">
    <location>
        <begin position="25"/>
        <end position="113"/>
    </location>
</feature>
<name>A0A2N9VZX9_9HYPH</name>
<sequence>MFAFALLGLLLGPVAVSMSGAAMADQTMSGMGNMADMASMPDDMPCCPEKQAKVPDCAKGCPLNVLCLSGLASLSSAPLNAFSFPLQKDLFHPLATEVLASWAGDPPHRPPSI</sequence>
<keyword evidence="3" id="KW-1185">Reference proteome</keyword>
<organism evidence="2 3">
    <name type="scientific">Phyllobacterium zundukense</name>
    <dbReference type="NCBI Taxonomy" id="1867719"/>
    <lineage>
        <taxon>Bacteria</taxon>
        <taxon>Pseudomonadati</taxon>
        <taxon>Pseudomonadota</taxon>
        <taxon>Alphaproteobacteria</taxon>
        <taxon>Hyphomicrobiales</taxon>
        <taxon>Phyllobacteriaceae</taxon>
        <taxon>Phyllobacterium</taxon>
    </lineage>
</organism>
<dbReference type="Proteomes" id="UP000232163">
    <property type="component" value="Unassembled WGS sequence"/>
</dbReference>
<evidence type="ECO:0000313" key="2">
    <source>
        <dbReference type="EMBL" id="PIO45047.1"/>
    </source>
</evidence>
<feature type="signal peptide" evidence="1">
    <location>
        <begin position="1"/>
        <end position="24"/>
    </location>
</feature>
<dbReference type="KEGG" id="pht:BLM14_22400"/>
<proteinExistence type="predicted"/>
<dbReference type="EMBL" id="MZMT01000024">
    <property type="protein sequence ID" value="PIO45047.1"/>
    <property type="molecule type" value="Genomic_DNA"/>
</dbReference>
<accession>A0A2N9VZX9</accession>
<reference evidence="2 3" key="1">
    <citation type="journal article" date="2017" name="Int J Environ Stud">
        <title>Does the Miocene-Pliocene relict legume Oxytropis triphylla form nitrogen-fixing nodules with a combination of bacterial strains?</title>
        <authorList>
            <person name="Safronova V."/>
            <person name="Belimov A."/>
            <person name="Sazanova A."/>
            <person name="Kuznetsova I."/>
            <person name="Popova J."/>
            <person name="Andronov E."/>
            <person name="Verkhozina A."/>
            <person name="Tikhonovich I."/>
        </authorList>
    </citation>
    <scope>NUCLEOTIDE SEQUENCE [LARGE SCALE GENOMIC DNA]</scope>
    <source>
        <strain evidence="2 3">Tri-38</strain>
    </source>
</reference>
<protein>
    <submittedName>
        <fullName evidence="2">Uncharacterized protein</fullName>
    </submittedName>
</protein>
<evidence type="ECO:0000256" key="1">
    <source>
        <dbReference type="SAM" id="SignalP"/>
    </source>
</evidence>
<comment type="caution">
    <text evidence="2">The sequence shown here is derived from an EMBL/GenBank/DDBJ whole genome shotgun (WGS) entry which is preliminary data.</text>
</comment>
<dbReference type="AlphaFoldDB" id="A0A2N9VZX9"/>
<gene>
    <name evidence="2" type="ORF">B5P45_09590</name>
</gene>